<proteinExistence type="predicted"/>
<sequence>MSQRALQRKHNVTWRTVRRALDGQWPETRRQHRRRESRLDSYKSLIDGTLQADLDAPTKQRHTAQRIFDRLVDEHGAQDIKTR</sequence>
<protein>
    <recommendedName>
        <fullName evidence="3">Transposase</fullName>
    </recommendedName>
</protein>
<organism evidence="1 2">
    <name type="scientific">Streptomyces rectiviolaceus</name>
    <dbReference type="NCBI Taxonomy" id="332591"/>
    <lineage>
        <taxon>Bacteria</taxon>
        <taxon>Bacillati</taxon>
        <taxon>Actinomycetota</taxon>
        <taxon>Actinomycetes</taxon>
        <taxon>Kitasatosporales</taxon>
        <taxon>Streptomycetaceae</taxon>
        <taxon>Streptomyces</taxon>
    </lineage>
</organism>
<reference evidence="2" key="1">
    <citation type="journal article" date="2019" name="Int. J. Syst. Evol. Microbiol.">
        <title>The Global Catalogue of Microorganisms (GCM) 10K type strain sequencing project: providing services to taxonomists for standard genome sequencing and annotation.</title>
        <authorList>
            <consortium name="The Broad Institute Genomics Platform"/>
            <consortium name="The Broad Institute Genome Sequencing Center for Infectious Disease"/>
            <person name="Wu L."/>
            <person name="Ma J."/>
        </authorList>
    </citation>
    <scope>NUCLEOTIDE SEQUENCE [LARGE SCALE GENOMIC DNA]</scope>
    <source>
        <strain evidence="2">JCM 9092</strain>
    </source>
</reference>
<dbReference type="EMBL" id="BAAAUG010000069">
    <property type="protein sequence ID" value="GAA3112863.1"/>
    <property type="molecule type" value="Genomic_DNA"/>
</dbReference>
<comment type="caution">
    <text evidence="1">The sequence shown here is derived from an EMBL/GenBank/DDBJ whole genome shotgun (WGS) entry which is preliminary data.</text>
</comment>
<gene>
    <name evidence="1" type="ORF">GCM10010449_38900</name>
</gene>
<evidence type="ECO:0000313" key="1">
    <source>
        <dbReference type="EMBL" id="GAA3112863.1"/>
    </source>
</evidence>
<name>A0ABP6MIZ0_9ACTN</name>
<evidence type="ECO:0008006" key="3">
    <source>
        <dbReference type="Google" id="ProtNLM"/>
    </source>
</evidence>
<accession>A0ABP6MIZ0</accession>
<dbReference type="Proteomes" id="UP001501637">
    <property type="component" value="Unassembled WGS sequence"/>
</dbReference>
<evidence type="ECO:0000313" key="2">
    <source>
        <dbReference type="Proteomes" id="UP001501637"/>
    </source>
</evidence>
<keyword evidence="2" id="KW-1185">Reference proteome</keyword>